<organism evidence="5 6">
    <name type="scientific">Iocasia fonsfrigidae</name>
    <dbReference type="NCBI Taxonomy" id="2682810"/>
    <lineage>
        <taxon>Bacteria</taxon>
        <taxon>Bacillati</taxon>
        <taxon>Bacillota</taxon>
        <taxon>Clostridia</taxon>
        <taxon>Halanaerobiales</taxon>
        <taxon>Halanaerobiaceae</taxon>
        <taxon>Iocasia</taxon>
    </lineage>
</organism>
<protein>
    <submittedName>
        <fullName evidence="5">Alanine/ornithine racemase family PLP-dependent enzyme</fullName>
    </submittedName>
</protein>
<keyword evidence="3" id="KW-0413">Isomerase</keyword>
<accession>A0A8A7KD31</accession>
<evidence type="ECO:0000256" key="2">
    <source>
        <dbReference type="ARBA" id="ARBA00022898"/>
    </source>
</evidence>
<dbReference type="CDD" id="cd06815">
    <property type="entry name" value="PLPDE_III_AR_like_1"/>
    <property type="match status" value="1"/>
</dbReference>
<dbReference type="GO" id="GO:0008784">
    <property type="term" value="F:alanine racemase activity"/>
    <property type="evidence" value="ECO:0007669"/>
    <property type="project" value="TreeGrafter"/>
</dbReference>
<evidence type="ECO:0000259" key="4">
    <source>
        <dbReference type="Pfam" id="PF01168"/>
    </source>
</evidence>
<dbReference type="GO" id="GO:0005829">
    <property type="term" value="C:cytosol"/>
    <property type="evidence" value="ECO:0007669"/>
    <property type="project" value="TreeGrafter"/>
</dbReference>
<dbReference type="Pfam" id="PF01168">
    <property type="entry name" value="Ala_racemase_N"/>
    <property type="match status" value="1"/>
</dbReference>
<feature type="domain" description="Alanine racemase N-terminal" evidence="4">
    <location>
        <begin position="8"/>
        <end position="224"/>
    </location>
</feature>
<evidence type="ECO:0000256" key="3">
    <source>
        <dbReference type="ARBA" id="ARBA00023235"/>
    </source>
</evidence>
<dbReference type="PANTHER" id="PTHR30511:SF3">
    <property type="entry name" value="LYSINE RACEMASE"/>
    <property type="match status" value="1"/>
</dbReference>
<evidence type="ECO:0000313" key="6">
    <source>
        <dbReference type="Proteomes" id="UP000665020"/>
    </source>
</evidence>
<evidence type="ECO:0000313" key="5">
    <source>
        <dbReference type="EMBL" id="QTL96797.1"/>
    </source>
</evidence>
<name>A0A8A7KD31_9FIRM</name>
<dbReference type="InterPro" id="IPR001608">
    <property type="entry name" value="Ala_racemase_N"/>
</dbReference>
<dbReference type="InterPro" id="IPR000821">
    <property type="entry name" value="Ala_racemase"/>
</dbReference>
<dbReference type="Gene3D" id="3.20.20.10">
    <property type="entry name" value="Alanine racemase"/>
    <property type="match status" value="1"/>
</dbReference>
<dbReference type="InterPro" id="IPR029066">
    <property type="entry name" value="PLP-binding_barrel"/>
</dbReference>
<dbReference type="AlphaFoldDB" id="A0A8A7KD31"/>
<dbReference type="SUPFAM" id="SSF51419">
    <property type="entry name" value="PLP-binding barrel"/>
    <property type="match status" value="1"/>
</dbReference>
<dbReference type="EMBL" id="CP046640">
    <property type="protein sequence ID" value="QTL96797.1"/>
    <property type="molecule type" value="Genomic_DNA"/>
</dbReference>
<gene>
    <name evidence="5" type="ORF">GM661_01810</name>
</gene>
<keyword evidence="2" id="KW-0663">Pyridoxal phosphate</keyword>
<keyword evidence="6" id="KW-1185">Reference proteome</keyword>
<dbReference type="KEGG" id="ifn:GM661_01810"/>
<dbReference type="Proteomes" id="UP000665020">
    <property type="component" value="Chromosome"/>
</dbReference>
<proteinExistence type="predicted"/>
<dbReference type="RefSeq" id="WP_230868487.1">
    <property type="nucleotide sequence ID" value="NZ_CP046640.1"/>
</dbReference>
<dbReference type="GO" id="GO:0030170">
    <property type="term" value="F:pyridoxal phosphate binding"/>
    <property type="evidence" value="ECO:0007669"/>
    <property type="project" value="TreeGrafter"/>
</dbReference>
<dbReference type="PANTHER" id="PTHR30511">
    <property type="entry name" value="ALANINE RACEMASE"/>
    <property type="match status" value="1"/>
</dbReference>
<comment type="cofactor">
    <cofactor evidence="1">
        <name>pyridoxal 5'-phosphate</name>
        <dbReference type="ChEBI" id="CHEBI:597326"/>
    </cofactor>
</comment>
<reference evidence="5" key="1">
    <citation type="submission" date="2019-12" db="EMBL/GenBank/DDBJ databases">
        <authorList>
            <person name="zhang j."/>
            <person name="sun C.M."/>
        </authorList>
    </citation>
    <scope>NUCLEOTIDE SEQUENCE</scope>
    <source>
        <strain evidence="5">NS-1</strain>
    </source>
</reference>
<evidence type="ECO:0000256" key="1">
    <source>
        <dbReference type="ARBA" id="ARBA00001933"/>
    </source>
</evidence>
<sequence length="357" mass="39367">MENPRININLTQIRENAERVFENCRNNNISLTGVVKVGAGDIKLAQSFINGGIKSLGDSRLDNIRNLRRSGYQGETVLLRLPQLAEVTEVINYADLSLVSEVVTVKALSEAAVKVCKRHGIIVMIDVGDLREGILPDQIKDFFREIVNLPMLDIRGIGTNVGCYAGVLPTISNTEILVELAEELRDYYSLELPLISGGNTATTRLLSDNTLPEGINHLRIGEAILQGTDITNQRIIKDLQQNNFTMTASIIELKDKPSAPTGEVGYDAFGNIPVYEDRGVRKRAILAVGRQDVKLDGLIPVDEGIKVLGASSDHLLVDVTDKKGCLSTGDELEFYLDYGAILRLMTSPYVYKNYIMF</sequence>